<keyword evidence="6" id="KW-1185">Reference proteome</keyword>
<dbReference type="Proteomes" id="UP000677913">
    <property type="component" value="Unassembled WGS sequence"/>
</dbReference>
<dbReference type="Gene3D" id="3.30.420.10">
    <property type="entry name" value="Ribonuclease H-like superfamily/Ribonuclease H"/>
    <property type="match status" value="1"/>
</dbReference>
<protein>
    <submittedName>
        <fullName evidence="5">3'-5' exonuclease</fullName>
    </submittedName>
</protein>
<dbReference type="PANTHER" id="PTHR30231:SF4">
    <property type="entry name" value="PROTEIN NEN2"/>
    <property type="match status" value="1"/>
</dbReference>
<evidence type="ECO:0000256" key="3">
    <source>
        <dbReference type="ARBA" id="ARBA00022839"/>
    </source>
</evidence>
<dbReference type="InterPro" id="IPR012337">
    <property type="entry name" value="RNaseH-like_sf"/>
</dbReference>
<keyword evidence="2" id="KW-0378">Hydrolase</keyword>
<dbReference type="CDD" id="cd06127">
    <property type="entry name" value="DEDDh"/>
    <property type="match status" value="1"/>
</dbReference>
<dbReference type="PANTHER" id="PTHR30231">
    <property type="entry name" value="DNA POLYMERASE III SUBUNIT EPSILON"/>
    <property type="match status" value="1"/>
</dbReference>
<dbReference type="InterPro" id="IPR036397">
    <property type="entry name" value="RNaseH_sf"/>
</dbReference>
<evidence type="ECO:0000313" key="5">
    <source>
        <dbReference type="EMBL" id="MBS2964957.1"/>
    </source>
</evidence>
<dbReference type="SUPFAM" id="SSF53098">
    <property type="entry name" value="Ribonuclease H-like"/>
    <property type="match status" value="1"/>
</dbReference>
<gene>
    <name evidence="5" type="ORF">KGA66_18010</name>
</gene>
<comment type="caution">
    <text evidence="5">The sequence shown here is derived from an EMBL/GenBank/DDBJ whole genome shotgun (WGS) entry which is preliminary data.</text>
</comment>
<feature type="domain" description="Exonuclease" evidence="4">
    <location>
        <begin position="14"/>
        <end position="188"/>
    </location>
</feature>
<dbReference type="InterPro" id="IPR013520">
    <property type="entry name" value="Ribonucl_H"/>
</dbReference>
<dbReference type="GO" id="GO:0003676">
    <property type="term" value="F:nucleic acid binding"/>
    <property type="evidence" value="ECO:0007669"/>
    <property type="project" value="InterPro"/>
</dbReference>
<dbReference type="AlphaFoldDB" id="A0A8J8BCC0"/>
<reference evidence="5" key="1">
    <citation type="submission" date="2021-04" db="EMBL/GenBank/DDBJ databases">
        <title>Genome based classification of Actinospica acidithermotolerans sp. nov., an actinobacterium isolated from an Indonesian hot spring.</title>
        <authorList>
            <person name="Kusuma A.B."/>
            <person name="Putra K.E."/>
            <person name="Nafisah S."/>
            <person name="Loh J."/>
            <person name="Nouioui I."/>
            <person name="Goodfellow M."/>
        </authorList>
    </citation>
    <scope>NUCLEOTIDE SEQUENCE</scope>
    <source>
        <strain evidence="5">DSM 45618</strain>
    </source>
</reference>
<accession>A0A8J8BCC0</accession>
<keyword evidence="1" id="KW-0540">Nuclease</keyword>
<dbReference type="EMBL" id="JAGSXH010000065">
    <property type="protein sequence ID" value="MBS2964957.1"/>
    <property type="molecule type" value="Genomic_DNA"/>
</dbReference>
<keyword evidence="3 5" id="KW-0269">Exonuclease</keyword>
<organism evidence="5 6">
    <name type="scientific">Actinocrinis puniceicyclus</name>
    <dbReference type="NCBI Taxonomy" id="977794"/>
    <lineage>
        <taxon>Bacteria</taxon>
        <taxon>Bacillati</taxon>
        <taxon>Actinomycetota</taxon>
        <taxon>Actinomycetes</taxon>
        <taxon>Catenulisporales</taxon>
        <taxon>Actinospicaceae</taxon>
        <taxon>Actinocrinis</taxon>
    </lineage>
</organism>
<dbReference type="GO" id="GO:0008408">
    <property type="term" value="F:3'-5' exonuclease activity"/>
    <property type="evidence" value="ECO:0007669"/>
    <property type="project" value="TreeGrafter"/>
</dbReference>
<sequence length="219" mass="23897">MPPLSVDPEFRATTFVVIDFEATTPAGHSPEPIEVAAVALRFDGTSPREIGRFEALMRPPAHAPVTRFDTEQTGITAQMLQDRPSAEVVLAQLDQLLTAPPYLLVAHSASVEGNLIYARRDACPVLARTHLLDTVKLSRALLPDLPGHSLDWLLTRFDIPRPTDRHRAMADVQVTVTVLARLLVLADQHGDPHDLSSLMSVAGHTAKATKPVQEAIFDV</sequence>
<evidence type="ECO:0000256" key="2">
    <source>
        <dbReference type="ARBA" id="ARBA00022801"/>
    </source>
</evidence>
<proteinExistence type="predicted"/>
<evidence type="ECO:0000313" key="6">
    <source>
        <dbReference type="Proteomes" id="UP000677913"/>
    </source>
</evidence>
<evidence type="ECO:0000256" key="1">
    <source>
        <dbReference type="ARBA" id="ARBA00022722"/>
    </source>
</evidence>
<dbReference type="RefSeq" id="WP_211469318.1">
    <property type="nucleotide sequence ID" value="NZ_JAGSXH010000065.1"/>
</dbReference>
<dbReference type="SMART" id="SM00479">
    <property type="entry name" value="EXOIII"/>
    <property type="match status" value="1"/>
</dbReference>
<name>A0A8J8BCC0_9ACTN</name>
<evidence type="ECO:0000259" key="4">
    <source>
        <dbReference type="SMART" id="SM00479"/>
    </source>
</evidence>
<dbReference type="Pfam" id="PF00929">
    <property type="entry name" value="RNase_T"/>
    <property type="match status" value="1"/>
</dbReference>